<reference evidence="1" key="1">
    <citation type="thesis" date="2020" institute="ProQuest LLC" country="789 East Eisenhower Parkway, Ann Arbor, MI, USA">
        <title>Comparative Genomics and Chromosome Evolution.</title>
        <authorList>
            <person name="Mudd A.B."/>
        </authorList>
    </citation>
    <scope>NUCLEOTIDE SEQUENCE</scope>
    <source>
        <strain evidence="1">HN-11 Male</strain>
        <tissue evidence="1">Kidney and liver</tissue>
    </source>
</reference>
<dbReference type="EMBL" id="WNTK01000012">
    <property type="protein sequence ID" value="KAG9475661.1"/>
    <property type="molecule type" value="Genomic_DNA"/>
</dbReference>
<comment type="caution">
    <text evidence="1">The sequence shown here is derived from an EMBL/GenBank/DDBJ whole genome shotgun (WGS) entry which is preliminary data.</text>
</comment>
<accession>A0A8J6EVT2</accession>
<protein>
    <submittedName>
        <fullName evidence="1">Uncharacterized protein</fullName>
    </submittedName>
</protein>
<dbReference type="Proteomes" id="UP000770717">
    <property type="component" value="Unassembled WGS sequence"/>
</dbReference>
<sequence length="85" mass="9597">MLNHASLVVISVPCRLSIEPMHHLEQNRKADLARCSVEYFCTIMFTLSENSCSQTLKTATIKQKPHAKTAMCACKPKIELVCFKE</sequence>
<name>A0A8J6EVT2_ELECQ</name>
<keyword evidence="2" id="KW-1185">Reference proteome</keyword>
<evidence type="ECO:0000313" key="2">
    <source>
        <dbReference type="Proteomes" id="UP000770717"/>
    </source>
</evidence>
<dbReference type="AlphaFoldDB" id="A0A8J6EVT2"/>
<organism evidence="1 2">
    <name type="scientific">Eleutherodactylus coqui</name>
    <name type="common">Puerto Rican coqui</name>
    <dbReference type="NCBI Taxonomy" id="57060"/>
    <lineage>
        <taxon>Eukaryota</taxon>
        <taxon>Metazoa</taxon>
        <taxon>Chordata</taxon>
        <taxon>Craniata</taxon>
        <taxon>Vertebrata</taxon>
        <taxon>Euteleostomi</taxon>
        <taxon>Amphibia</taxon>
        <taxon>Batrachia</taxon>
        <taxon>Anura</taxon>
        <taxon>Neobatrachia</taxon>
        <taxon>Hyloidea</taxon>
        <taxon>Eleutherodactylidae</taxon>
        <taxon>Eleutherodactylinae</taxon>
        <taxon>Eleutherodactylus</taxon>
        <taxon>Eleutherodactylus</taxon>
    </lineage>
</organism>
<gene>
    <name evidence="1" type="ORF">GDO78_003847</name>
</gene>
<evidence type="ECO:0000313" key="1">
    <source>
        <dbReference type="EMBL" id="KAG9475661.1"/>
    </source>
</evidence>
<proteinExistence type="predicted"/>